<dbReference type="EMBL" id="JACBZA010000001">
    <property type="protein sequence ID" value="NYH85254.1"/>
    <property type="molecule type" value="Genomic_DNA"/>
</dbReference>
<dbReference type="InterPro" id="IPR051678">
    <property type="entry name" value="AGP_Transferase"/>
</dbReference>
<sequence>MEMTPEHHRAVEVVTEFLGTKPTSTRALLTFGPTVVVEARVDDGLTVFVKAGANQNVHTEAAVMERVRAAGVPAVDVWGVGNDDLLPGGRWMITRAAAGRTLQDVGRTAPTIGRSLDELAEYYTLLHQIALPGFGALTDDARGGRLSSWSRWQQGTVDEALGSLTRMEAAPPKFVSRARELCRAFAAELDAAPGVLLHADLGDGEIYVDPSTGAVTAIVDWGGALVGDPLYDLVRFVGGGPADDERPAQLHPTMHARYFARNSYDTEHVQRMLAFYRFHICVVEAAWGADLAGWTAGHVAWAQHLMDELGG</sequence>
<name>A0ABX2S6J4_9ACTN</name>
<dbReference type="InterPro" id="IPR011009">
    <property type="entry name" value="Kinase-like_dom_sf"/>
</dbReference>
<proteinExistence type="predicted"/>
<dbReference type="Gene3D" id="3.90.1200.10">
    <property type="match status" value="1"/>
</dbReference>
<dbReference type="Gene3D" id="3.30.200.150">
    <property type="match status" value="1"/>
</dbReference>
<dbReference type="GO" id="GO:0016301">
    <property type="term" value="F:kinase activity"/>
    <property type="evidence" value="ECO:0007669"/>
    <property type="project" value="UniProtKB-KW"/>
</dbReference>
<evidence type="ECO:0000313" key="3">
    <source>
        <dbReference type="Proteomes" id="UP000533017"/>
    </source>
</evidence>
<feature type="domain" description="Aminoglycoside phosphotransferase" evidence="1">
    <location>
        <begin position="52"/>
        <end position="246"/>
    </location>
</feature>
<dbReference type="PANTHER" id="PTHR21310">
    <property type="entry name" value="AMINOGLYCOSIDE PHOSPHOTRANSFERASE-RELATED-RELATED"/>
    <property type="match status" value="1"/>
</dbReference>
<keyword evidence="2" id="KW-0418">Kinase</keyword>
<dbReference type="InterPro" id="IPR002575">
    <property type="entry name" value="Aminoglycoside_PTrfase"/>
</dbReference>
<dbReference type="PANTHER" id="PTHR21310:SF15">
    <property type="entry name" value="AMINOGLYCOSIDE PHOSPHOTRANSFERASE DOMAIN-CONTAINING PROTEIN"/>
    <property type="match status" value="1"/>
</dbReference>
<dbReference type="SUPFAM" id="SSF56112">
    <property type="entry name" value="Protein kinase-like (PK-like)"/>
    <property type="match status" value="1"/>
</dbReference>
<evidence type="ECO:0000259" key="1">
    <source>
        <dbReference type="Pfam" id="PF01636"/>
    </source>
</evidence>
<protein>
    <submittedName>
        <fullName evidence="2">Aminoglycoside phosphotransferase (APT) family kinase protein</fullName>
    </submittedName>
</protein>
<dbReference type="Pfam" id="PF01636">
    <property type="entry name" value="APH"/>
    <property type="match status" value="1"/>
</dbReference>
<comment type="caution">
    <text evidence="2">The sequence shown here is derived from an EMBL/GenBank/DDBJ whole genome shotgun (WGS) entry which is preliminary data.</text>
</comment>
<accession>A0ABX2S6J4</accession>
<dbReference type="Proteomes" id="UP000533017">
    <property type="component" value="Unassembled WGS sequence"/>
</dbReference>
<reference evidence="2 3" key="1">
    <citation type="submission" date="2020-07" db="EMBL/GenBank/DDBJ databases">
        <title>Sequencing the genomes of 1000 actinobacteria strains.</title>
        <authorList>
            <person name="Klenk H.-P."/>
        </authorList>
    </citation>
    <scope>NUCLEOTIDE SEQUENCE [LARGE SCALE GENOMIC DNA]</scope>
    <source>
        <strain evidence="2 3">DSM 45117</strain>
    </source>
</reference>
<evidence type="ECO:0000313" key="2">
    <source>
        <dbReference type="EMBL" id="NYH85254.1"/>
    </source>
</evidence>
<keyword evidence="2" id="KW-0808">Transferase</keyword>
<gene>
    <name evidence="2" type="ORF">FHR37_004105</name>
</gene>
<keyword evidence="3" id="KW-1185">Reference proteome</keyword>
<organism evidence="2 3">
    <name type="scientific">Actinopolymorpha cephalotaxi</name>
    <dbReference type="NCBI Taxonomy" id="504797"/>
    <lineage>
        <taxon>Bacteria</taxon>
        <taxon>Bacillati</taxon>
        <taxon>Actinomycetota</taxon>
        <taxon>Actinomycetes</taxon>
        <taxon>Propionibacteriales</taxon>
        <taxon>Actinopolymorphaceae</taxon>
        <taxon>Actinopolymorpha</taxon>
    </lineage>
</organism>